<dbReference type="NCBIfam" id="NF006336">
    <property type="entry name" value="PRK08566.1"/>
    <property type="match status" value="1"/>
</dbReference>
<dbReference type="InterPro" id="IPR007081">
    <property type="entry name" value="RNA_pol_Rpb1_5"/>
</dbReference>
<comment type="function">
    <text evidence="13">DNA-dependent RNA polymerase catalyzes the transcription of DNA into RNA using the four ribonucleoside triphosphates as substrates. Largest and catalytic core component of RNA polymerase III which synthesizes small RNAs, such as 5S rRNA and tRNAs. Forms the polymerase active center together with the second largest subunit. A single-stranded DNA template strand of the promoter is positioned within the central active site cleft of Pol III. A bridging helix emanates from RPC1 and crosses the cleft near the catalytic site and is thought to promote translocation of Pol III by acting as a ratchet that moves the RNA-DNA hybrid through the active site by switching from straight to bent conformations at each step of nucleotide addition.</text>
</comment>
<evidence type="ECO:0000256" key="1">
    <source>
        <dbReference type="ARBA" id="ARBA00004123"/>
    </source>
</evidence>
<dbReference type="Gene3D" id="1.10.274.100">
    <property type="entry name" value="RNA polymerase Rpb1, domain 3"/>
    <property type="match status" value="1"/>
</dbReference>
<evidence type="ECO:0000256" key="4">
    <source>
        <dbReference type="ARBA" id="ARBA00022478"/>
    </source>
</evidence>
<evidence type="ECO:0000256" key="8">
    <source>
        <dbReference type="ARBA" id="ARBA00022833"/>
    </source>
</evidence>
<keyword evidence="6 14" id="KW-0548">Nucleotidyltransferase</keyword>
<protein>
    <recommendedName>
        <fullName evidence="14">DNA-directed RNA polymerase subunit</fullName>
        <ecNumber evidence="14">2.7.7.6</ecNumber>
    </recommendedName>
</protein>
<dbReference type="InterPro" id="IPR007083">
    <property type="entry name" value="RNA_pol_Rpb1_4"/>
</dbReference>
<evidence type="ECO:0000259" key="15">
    <source>
        <dbReference type="SMART" id="SM00663"/>
    </source>
</evidence>
<reference evidence="16" key="1">
    <citation type="submission" date="2021-05" db="EMBL/GenBank/DDBJ databases">
        <authorList>
            <person name="Alioto T."/>
            <person name="Alioto T."/>
            <person name="Gomez Garrido J."/>
        </authorList>
    </citation>
    <scope>NUCLEOTIDE SEQUENCE</scope>
</reference>
<dbReference type="GO" id="GO:0046872">
    <property type="term" value="F:metal ion binding"/>
    <property type="evidence" value="ECO:0007669"/>
    <property type="project" value="UniProtKB-KW"/>
</dbReference>
<dbReference type="InterPro" id="IPR006592">
    <property type="entry name" value="RNA_pol_N"/>
</dbReference>
<keyword evidence="7" id="KW-0479">Metal-binding</keyword>
<dbReference type="GO" id="GO:0000428">
    <property type="term" value="C:DNA-directed RNA polymerase complex"/>
    <property type="evidence" value="ECO:0007669"/>
    <property type="project" value="UniProtKB-KW"/>
</dbReference>
<dbReference type="GO" id="GO:0005654">
    <property type="term" value="C:nucleoplasm"/>
    <property type="evidence" value="ECO:0007669"/>
    <property type="project" value="UniProtKB-ARBA"/>
</dbReference>
<dbReference type="Pfam" id="PF00623">
    <property type="entry name" value="RNA_pol_Rpb1_2"/>
    <property type="match status" value="1"/>
</dbReference>
<dbReference type="CDD" id="cd02583">
    <property type="entry name" value="RNAP_III_RPC1_N"/>
    <property type="match status" value="1"/>
</dbReference>
<dbReference type="FunFam" id="4.10.860.120:FF:000004">
    <property type="entry name" value="DNA-directed RNA polymerase subunit"/>
    <property type="match status" value="1"/>
</dbReference>
<comment type="subunit">
    <text evidence="3">Component of the RNA polymerase III (Pol III) complex consisting of 17 subunits.</text>
</comment>
<organism evidence="16">
    <name type="scientific">Cacopsylla melanoneura</name>
    <dbReference type="NCBI Taxonomy" id="428564"/>
    <lineage>
        <taxon>Eukaryota</taxon>
        <taxon>Metazoa</taxon>
        <taxon>Ecdysozoa</taxon>
        <taxon>Arthropoda</taxon>
        <taxon>Hexapoda</taxon>
        <taxon>Insecta</taxon>
        <taxon>Pterygota</taxon>
        <taxon>Neoptera</taxon>
        <taxon>Paraneoptera</taxon>
        <taxon>Hemiptera</taxon>
        <taxon>Sternorrhyncha</taxon>
        <taxon>Psylloidea</taxon>
        <taxon>Psyllidae</taxon>
        <taxon>Psyllinae</taxon>
        <taxon>Cacopsylla</taxon>
    </lineage>
</organism>
<evidence type="ECO:0000256" key="12">
    <source>
        <dbReference type="ARBA" id="ARBA00048552"/>
    </source>
</evidence>
<dbReference type="FunFam" id="1.10.150.390:FF:000004">
    <property type="entry name" value="DNA-directed RNA polymerase subunit"/>
    <property type="match status" value="1"/>
</dbReference>
<evidence type="ECO:0000256" key="10">
    <source>
        <dbReference type="ARBA" id="ARBA00023163"/>
    </source>
</evidence>
<evidence type="ECO:0000256" key="6">
    <source>
        <dbReference type="ARBA" id="ARBA00022695"/>
    </source>
</evidence>
<dbReference type="InterPro" id="IPR007066">
    <property type="entry name" value="RNA_pol_Rpb1_3"/>
</dbReference>
<evidence type="ECO:0000256" key="2">
    <source>
        <dbReference type="ARBA" id="ARBA00006460"/>
    </source>
</evidence>
<dbReference type="Gene3D" id="1.10.132.30">
    <property type="match status" value="1"/>
</dbReference>
<dbReference type="FunFam" id="1.10.132.30:FF:000001">
    <property type="entry name" value="DNA-directed RNA polymerase subunit"/>
    <property type="match status" value="1"/>
</dbReference>
<dbReference type="PANTHER" id="PTHR48446">
    <property type="entry name" value="DNA-DIRECTED RNA POLYMERASE SUBUNIT BETA' N-TERMINAL SECTION"/>
    <property type="match status" value="1"/>
</dbReference>
<dbReference type="Pfam" id="PF04998">
    <property type="entry name" value="RNA_pol_Rpb1_5"/>
    <property type="match status" value="1"/>
</dbReference>
<dbReference type="GO" id="GO:0003899">
    <property type="term" value="F:DNA-directed RNA polymerase activity"/>
    <property type="evidence" value="ECO:0007669"/>
    <property type="project" value="UniProtKB-EC"/>
</dbReference>
<keyword evidence="11" id="KW-0539">Nucleus</keyword>
<dbReference type="InterPro" id="IPR035698">
    <property type="entry name" value="RNAP_III_Rpc1_C"/>
</dbReference>
<dbReference type="Pfam" id="PF04997">
    <property type="entry name" value="RNA_pol_Rpb1_1"/>
    <property type="match status" value="1"/>
</dbReference>
<dbReference type="EC" id="2.7.7.6" evidence="14"/>
<dbReference type="Pfam" id="PF05000">
    <property type="entry name" value="RNA_pol_Rpb1_4"/>
    <property type="match status" value="1"/>
</dbReference>
<keyword evidence="10 14" id="KW-0804">Transcription</keyword>
<sequence length="1414" mass="157631">MVKEQFRERNTACKISHVTFCVDSPSEIQTQSHLQIVSKNLYCQDPQRNPVPHGLLDRRMGTNQKDANCTTCGQNLSDCVGHFGYIDLPLPVFHIGYFRCVINILQSICKNPACARILLSDDKAATFRAKLRNPGLSYLVRKAMKKKILEMTKKVGVCPHCADINGVVKKCGLLKISHEKYRNRTKKKEAIVEDILTEYNEAVKFNPEIESHKKYGLIQVMNPLEVLQLFEAIPLEDIPLLLMNADLSKPSDLVLTRLLVPPNCIRPSVISDLKSGTNEDDLTMKLSEILLINDFISKHHSSGAKAQMIQEDWEWLQLHCALLINSETSGIPLNMQPKSKSRGLIQRLKGKQGRFRGNLSGKRVDFTSRTVISPDPNLQIHQVGIPQHVAKILTYPERVHPANKEHLKQLVMNGPDKHPGANFIIQEGNSFKRFLRYGNRVKIASELKVGDTVERHLVDNDVVLFNRQPSLHKLSIMAHRAKVLPHRTFRFNECVCTPYNADFDGDEMNVHLPQTEEARAEALVLMSNKSNLVTPRNGELLIAATQDFITGGYLLTQKNAFFDRAQAMRIASTLIAGTDWNLRIDLPPPCIMKPKVLWSGKQLFSLILKPNKDCPVNANLKTKGRAYTSNEEFCTRDSYVILRNSELLAGSMDKSTLGSGGKANVFYILLRDFGEDVAATAMWRLSRVTSFYLMNRGFSIGIGDVTPGQGLLRAKERLLSEGYSKCEGYIKAMESGRLQTQPGCSPEETLEAVILKELSVIRDHAGKACLQELHPSNGPLVMALSGSKGSFINISQMIACVGQQAINGKRVPNGFDNRSLPHFDKFSKDPASKGFVQNSFYSGLTPTEFFFHTMGGREGLVDTAVKTAETGYMQRRLVKSLEDLCVQYDMSVRNSMGDIVQFSFGGDGLDPSYMEGNGSPVELKRLLEDTVAKYPSRTDPSLSASAIITTADNVLNSVEFVSATSQLFAKEIRNFLHAFSKQVEKLESCQLRQRGGPIFSQVSRLTPTQLAEFLARCREKYVRAQIEPATAVGALAAQSIGEPGTQMTLKTFHFAGVASMNITQGVPRIKEIINASRNISTPIITAYLDKDTDIDYARVVKGRLERTTLGEVCEFIEEVFVPDDSFILIKLDMERIRLLHLEVDIDSIRYCIEKTRGITGHLTPSGHSFLILKPKESGKSFNLKMFQMKLILPTVVIKGVQGINRAVIHEEDVNGVTKYKLLVEGDNLRDVMATYGVKGVKCSSNNTYEVYKTLGIEAARSTIMTEIKLVMENHGMSIDFRHPMLVADLMTSKGEVLGITRHGLAKMKESVLNLASFENTSDHLFDAAFYGQTDCISGVSECIIMGQPMNVGTGLIRLLQASARTQPSSRELLFDKPEFHVNTLTAVQVGRYCSFSQSDCCALYCQYMELNSSQ</sequence>
<dbReference type="Gene3D" id="6.10.250.2940">
    <property type="match status" value="1"/>
</dbReference>
<dbReference type="Gene3D" id="3.30.1490.180">
    <property type="entry name" value="RNA polymerase ii"/>
    <property type="match status" value="1"/>
</dbReference>
<dbReference type="SMART" id="SM00663">
    <property type="entry name" value="RPOLA_N"/>
    <property type="match status" value="1"/>
</dbReference>
<feature type="domain" description="RNA polymerase N-terminal" evidence="15">
    <location>
        <begin position="251"/>
        <end position="556"/>
    </location>
</feature>
<dbReference type="Gene3D" id="1.10.150.390">
    <property type="match status" value="1"/>
</dbReference>
<dbReference type="InterPro" id="IPR044893">
    <property type="entry name" value="RNA_pol_Rpb1_clamp_domain"/>
</dbReference>
<evidence type="ECO:0000256" key="14">
    <source>
        <dbReference type="RuleBase" id="RU004279"/>
    </source>
</evidence>
<dbReference type="GO" id="GO:0003677">
    <property type="term" value="F:DNA binding"/>
    <property type="evidence" value="ECO:0007669"/>
    <property type="project" value="InterPro"/>
</dbReference>
<dbReference type="InterPro" id="IPR042102">
    <property type="entry name" value="RNA_pol_Rpb1_3_sf"/>
</dbReference>
<keyword evidence="8" id="KW-0862">Zinc</keyword>
<evidence type="ECO:0000256" key="9">
    <source>
        <dbReference type="ARBA" id="ARBA00022842"/>
    </source>
</evidence>
<evidence type="ECO:0000313" key="16">
    <source>
        <dbReference type="EMBL" id="CAG6778302.1"/>
    </source>
</evidence>
<dbReference type="InterPro" id="IPR038120">
    <property type="entry name" value="Rpb1_funnel_sf"/>
</dbReference>
<comment type="catalytic activity">
    <reaction evidence="12 14">
        <text>RNA(n) + a ribonucleoside 5'-triphosphate = RNA(n+1) + diphosphate</text>
        <dbReference type="Rhea" id="RHEA:21248"/>
        <dbReference type="Rhea" id="RHEA-COMP:14527"/>
        <dbReference type="Rhea" id="RHEA-COMP:17342"/>
        <dbReference type="ChEBI" id="CHEBI:33019"/>
        <dbReference type="ChEBI" id="CHEBI:61557"/>
        <dbReference type="ChEBI" id="CHEBI:140395"/>
        <dbReference type="EC" id="2.7.7.6"/>
    </reaction>
</comment>
<dbReference type="CDD" id="cd02736">
    <property type="entry name" value="RNAP_III_Rpc1_C"/>
    <property type="match status" value="1"/>
</dbReference>
<dbReference type="InterPro" id="IPR015700">
    <property type="entry name" value="RPC1"/>
</dbReference>
<evidence type="ECO:0000256" key="3">
    <source>
        <dbReference type="ARBA" id="ARBA00011206"/>
    </source>
</evidence>
<dbReference type="InterPro" id="IPR035697">
    <property type="entry name" value="RNAP_III_RPC1_N"/>
</dbReference>
<comment type="subcellular location">
    <subcellularLocation>
        <location evidence="1">Nucleus</location>
    </subcellularLocation>
</comment>
<evidence type="ECO:0000256" key="11">
    <source>
        <dbReference type="ARBA" id="ARBA00023242"/>
    </source>
</evidence>
<dbReference type="InterPro" id="IPR007080">
    <property type="entry name" value="RNA_pol_Rpb1_1"/>
</dbReference>
<dbReference type="Pfam" id="PF04983">
    <property type="entry name" value="RNA_pol_Rpb1_3"/>
    <property type="match status" value="1"/>
</dbReference>
<comment type="similarity">
    <text evidence="2 14">Belongs to the RNA polymerase beta' chain family.</text>
</comment>
<dbReference type="FunFam" id="3.30.1490.180:FF:000002">
    <property type="entry name" value="DNA-directed RNA polymerase subunit"/>
    <property type="match status" value="1"/>
</dbReference>
<dbReference type="Gene3D" id="4.10.860.120">
    <property type="entry name" value="RNA polymerase II, clamp domain"/>
    <property type="match status" value="1"/>
</dbReference>
<dbReference type="InterPro" id="IPR000722">
    <property type="entry name" value="RNA_pol_asu"/>
</dbReference>
<proteinExistence type="inferred from homology"/>
<evidence type="ECO:0000256" key="7">
    <source>
        <dbReference type="ARBA" id="ARBA00022723"/>
    </source>
</evidence>
<dbReference type="GO" id="GO:0006351">
    <property type="term" value="P:DNA-templated transcription"/>
    <property type="evidence" value="ECO:0007669"/>
    <property type="project" value="InterPro"/>
</dbReference>
<keyword evidence="9" id="KW-0460">Magnesium</keyword>
<accession>A0A8D9F630</accession>
<dbReference type="SUPFAM" id="SSF64484">
    <property type="entry name" value="beta and beta-prime subunits of DNA dependent RNA-polymerase"/>
    <property type="match status" value="1"/>
</dbReference>
<evidence type="ECO:0000256" key="13">
    <source>
        <dbReference type="ARBA" id="ARBA00058108"/>
    </source>
</evidence>
<evidence type="ECO:0000256" key="5">
    <source>
        <dbReference type="ARBA" id="ARBA00022679"/>
    </source>
</evidence>
<dbReference type="Gene3D" id="6.20.50.80">
    <property type="match status" value="1"/>
</dbReference>
<keyword evidence="4 14" id="KW-0240">DNA-directed RNA polymerase</keyword>
<keyword evidence="5 14" id="KW-0808">Transferase</keyword>
<name>A0A8D9F630_9HEMI</name>
<dbReference type="Gene3D" id="2.40.40.20">
    <property type="match status" value="1"/>
</dbReference>
<dbReference type="PANTHER" id="PTHR48446:SF1">
    <property type="entry name" value="DNA-DIRECTED RNA POLYMERASE SUBUNIT BETA' N-TERMINAL SECTION"/>
    <property type="match status" value="1"/>
</dbReference>
<dbReference type="FunFam" id="2.40.40.20:FF:000019">
    <property type="entry name" value="DNA-directed RNA polymerase II subunit RPB1"/>
    <property type="match status" value="1"/>
</dbReference>
<dbReference type="FunFam" id="1.10.274.100:FF:000003">
    <property type="entry name" value="DNA-directed RNA polymerase subunit"/>
    <property type="match status" value="1"/>
</dbReference>
<dbReference type="EMBL" id="HBUF01609053">
    <property type="protein sequence ID" value="CAG6778302.1"/>
    <property type="molecule type" value="Transcribed_RNA"/>
</dbReference>